<keyword evidence="1" id="KW-0472">Membrane</keyword>
<keyword evidence="1" id="KW-1133">Transmembrane helix</keyword>
<feature type="transmembrane region" description="Helical" evidence="1">
    <location>
        <begin position="194"/>
        <end position="227"/>
    </location>
</feature>
<comment type="caution">
    <text evidence="2">The sequence shown here is derived from an EMBL/GenBank/DDBJ whole genome shotgun (WGS) entry which is preliminary data.</text>
</comment>
<keyword evidence="3" id="KW-1185">Reference proteome</keyword>
<protein>
    <submittedName>
        <fullName evidence="2">Uncharacterized protein</fullName>
    </submittedName>
</protein>
<keyword evidence="1" id="KW-0812">Transmembrane</keyword>
<proteinExistence type="predicted"/>
<organism evidence="2 3">
    <name type="scientific">Neonectria magnoliae</name>
    <dbReference type="NCBI Taxonomy" id="2732573"/>
    <lineage>
        <taxon>Eukaryota</taxon>
        <taxon>Fungi</taxon>
        <taxon>Dikarya</taxon>
        <taxon>Ascomycota</taxon>
        <taxon>Pezizomycotina</taxon>
        <taxon>Sordariomycetes</taxon>
        <taxon>Hypocreomycetidae</taxon>
        <taxon>Hypocreales</taxon>
        <taxon>Nectriaceae</taxon>
        <taxon>Neonectria</taxon>
    </lineage>
</organism>
<gene>
    <name evidence="2" type="ORF">QQZ08_008868</name>
</gene>
<evidence type="ECO:0000313" key="2">
    <source>
        <dbReference type="EMBL" id="KAK7423825.1"/>
    </source>
</evidence>
<dbReference type="Proteomes" id="UP001498421">
    <property type="component" value="Unassembled WGS sequence"/>
</dbReference>
<sequence>MTVDVAFMIHCGLRDYHSDGFKCDGFKCDDLGIVKWQKNASFVDFIKQAFAPQLTPIAEQRQKDMKVMKHKKALKAWKLERRYGIEIKTTNNLLEHLAYDPPTMTLKVFHQMSFLRAQLQRTKGESLDLGFEDSLKKGFDQEAKWIEYVRPLPSEMTYTYWGDRLAKLYDVVKRPPPTNPVVAWFERHTSERNALTVAIIGLFLAVLLGFLSFIVGLMSLIVAWMAWKYPVS</sequence>
<reference evidence="2 3" key="1">
    <citation type="journal article" date="2025" name="Microbiol. Resour. Announc.">
        <title>Draft genome sequences for Neonectria magnoliae and Neonectria punicea, canker pathogens of Liriodendron tulipifera and Acer saccharum in West Virginia.</title>
        <authorList>
            <person name="Petronek H.M."/>
            <person name="Kasson M.T."/>
            <person name="Metheny A.M."/>
            <person name="Stauder C.M."/>
            <person name="Lovett B."/>
            <person name="Lynch S.C."/>
            <person name="Garnas J.R."/>
            <person name="Kasson L.R."/>
            <person name="Stajich J.E."/>
        </authorList>
    </citation>
    <scope>NUCLEOTIDE SEQUENCE [LARGE SCALE GENOMIC DNA]</scope>
    <source>
        <strain evidence="2 3">NRRL 64651</strain>
    </source>
</reference>
<evidence type="ECO:0000313" key="3">
    <source>
        <dbReference type="Proteomes" id="UP001498421"/>
    </source>
</evidence>
<evidence type="ECO:0000256" key="1">
    <source>
        <dbReference type="SAM" id="Phobius"/>
    </source>
</evidence>
<accession>A0ABR1HRH2</accession>
<dbReference type="EMBL" id="JAZAVK010000095">
    <property type="protein sequence ID" value="KAK7423825.1"/>
    <property type="molecule type" value="Genomic_DNA"/>
</dbReference>
<name>A0ABR1HRH2_9HYPO</name>